<evidence type="ECO:0000256" key="2">
    <source>
        <dbReference type="ARBA" id="ARBA00007639"/>
    </source>
</evidence>
<dbReference type="Proteomes" id="UP000052022">
    <property type="component" value="Unassembled WGS sequence"/>
</dbReference>
<dbReference type="PANTHER" id="PTHR46847:SF1">
    <property type="entry name" value="D-ALLOSE-BINDING PERIPLASMIC PROTEIN-RELATED"/>
    <property type="match status" value="1"/>
</dbReference>
<dbReference type="CDD" id="cd19970">
    <property type="entry name" value="PBP1_ABC_sugar_binding-like"/>
    <property type="match status" value="1"/>
</dbReference>
<evidence type="ECO:0000256" key="4">
    <source>
        <dbReference type="SAM" id="SignalP"/>
    </source>
</evidence>
<evidence type="ECO:0000256" key="1">
    <source>
        <dbReference type="ARBA" id="ARBA00004196"/>
    </source>
</evidence>
<evidence type="ECO:0000313" key="7">
    <source>
        <dbReference type="Proteomes" id="UP000052022"/>
    </source>
</evidence>
<feature type="signal peptide" evidence="4">
    <location>
        <begin position="1"/>
        <end position="23"/>
    </location>
</feature>
<gene>
    <name evidence="6" type="primary">rbsB_2</name>
    <name evidence="6" type="ORF">TRM7557_02300</name>
</gene>
<dbReference type="Pfam" id="PF13407">
    <property type="entry name" value="Peripla_BP_4"/>
    <property type="match status" value="1"/>
</dbReference>
<dbReference type="InterPro" id="IPR025997">
    <property type="entry name" value="SBP_2_dom"/>
</dbReference>
<dbReference type="GO" id="GO:0030246">
    <property type="term" value="F:carbohydrate binding"/>
    <property type="evidence" value="ECO:0007669"/>
    <property type="project" value="UniProtKB-ARBA"/>
</dbReference>
<protein>
    <submittedName>
        <fullName evidence="6">D-ribose-binding periplasmic protein</fullName>
    </submittedName>
</protein>
<proteinExistence type="inferred from homology"/>
<dbReference type="AlphaFoldDB" id="A0A0P1GCS0"/>
<comment type="similarity">
    <text evidence="2">Belongs to the bacterial solute-binding protein 2 family.</text>
</comment>
<dbReference type="GO" id="GO:0030313">
    <property type="term" value="C:cell envelope"/>
    <property type="evidence" value="ECO:0007669"/>
    <property type="project" value="UniProtKB-SubCell"/>
</dbReference>
<dbReference type="RefSeq" id="WP_058290343.1">
    <property type="nucleotide sequence ID" value="NZ_CYSD01000037.1"/>
</dbReference>
<comment type="subcellular location">
    <subcellularLocation>
        <location evidence="1">Cell envelope</location>
    </subcellularLocation>
</comment>
<dbReference type="Gene3D" id="3.40.50.2300">
    <property type="match status" value="2"/>
</dbReference>
<feature type="domain" description="Periplasmic binding protein" evidence="5">
    <location>
        <begin position="30"/>
        <end position="289"/>
    </location>
</feature>
<name>A0A0P1GCS0_9RHOB</name>
<keyword evidence="3 4" id="KW-0732">Signal</keyword>
<dbReference type="InterPro" id="IPR028082">
    <property type="entry name" value="Peripla_BP_I"/>
</dbReference>
<organism evidence="6 7">
    <name type="scientific">Tritonibacter multivorans</name>
    <dbReference type="NCBI Taxonomy" id="928856"/>
    <lineage>
        <taxon>Bacteria</taxon>
        <taxon>Pseudomonadati</taxon>
        <taxon>Pseudomonadota</taxon>
        <taxon>Alphaproteobacteria</taxon>
        <taxon>Rhodobacterales</taxon>
        <taxon>Paracoccaceae</taxon>
        <taxon>Tritonibacter</taxon>
    </lineage>
</organism>
<dbReference type="EMBL" id="CYSD01000037">
    <property type="protein sequence ID" value="CUH79243.1"/>
    <property type="molecule type" value="Genomic_DNA"/>
</dbReference>
<accession>A0A0P1GCS0</accession>
<evidence type="ECO:0000256" key="3">
    <source>
        <dbReference type="ARBA" id="ARBA00022729"/>
    </source>
</evidence>
<reference evidence="6 7" key="1">
    <citation type="submission" date="2015-09" db="EMBL/GenBank/DDBJ databases">
        <authorList>
            <consortium name="Swine Surveillance"/>
        </authorList>
    </citation>
    <scope>NUCLEOTIDE SEQUENCE [LARGE SCALE GENOMIC DNA]</scope>
    <source>
        <strain evidence="6 7">CECT 7557</strain>
    </source>
</reference>
<keyword evidence="7" id="KW-1185">Reference proteome</keyword>
<dbReference type="OrthoDB" id="9773673at2"/>
<sequence length="306" mass="32179">MKFTKFIAAAATSVSLLATAAYADADHPKVGLVMKSLANEFFQNMMVGAEAHAEKRGDYELLAVGMQNETDFESQINAVNTFITQGVDAIVIAPADSRAMVRPLKRAMEAGITVVNFDVALDADAKKQQGVELAFVGPDNRQGAKMAGDALAAALGEGGKVVIIEGNPGADNATQRRLGFEDSVAEHGLNLLDSRTAYWETEEANTVFANMLTANPDIQGVMAANDSMAIGVVQALEAAGRDDILVVGFDNVPAAKALVGEGKLLATIDQFGSEMAANAIDLAIDVVRGGPELEGWVRTPIDLVTQ</sequence>
<dbReference type="STRING" id="928856.SAMN04488049_101418"/>
<feature type="chain" id="PRO_5006063294" evidence="4">
    <location>
        <begin position="24"/>
        <end position="306"/>
    </location>
</feature>
<evidence type="ECO:0000259" key="5">
    <source>
        <dbReference type="Pfam" id="PF13407"/>
    </source>
</evidence>
<evidence type="ECO:0000313" key="6">
    <source>
        <dbReference type="EMBL" id="CUH79243.1"/>
    </source>
</evidence>
<dbReference type="PANTHER" id="PTHR46847">
    <property type="entry name" value="D-ALLOSE-BINDING PERIPLASMIC PROTEIN-RELATED"/>
    <property type="match status" value="1"/>
</dbReference>
<dbReference type="SUPFAM" id="SSF53822">
    <property type="entry name" value="Periplasmic binding protein-like I"/>
    <property type="match status" value="1"/>
</dbReference>